<reference evidence="1 2" key="1">
    <citation type="submission" date="2020-12" db="EMBL/GenBank/DDBJ databases">
        <title>Metabolic potential, ecology and presence of endohyphal bacteria is reflected in genomic diversity of Mucoromycotina.</title>
        <authorList>
            <person name="Muszewska A."/>
            <person name="Okrasinska A."/>
            <person name="Steczkiewicz K."/>
            <person name="Drgas O."/>
            <person name="Orlowska M."/>
            <person name="Perlinska-Lenart U."/>
            <person name="Aleksandrzak-Piekarczyk T."/>
            <person name="Szatraj K."/>
            <person name="Zielenkiewicz U."/>
            <person name="Pilsyk S."/>
            <person name="Malc E."/>
            <person name="Mieczkowski P."/>
            <person name="Kruszewska J.S."/>
            <person name="Biernat P."/>
            <person name="Pawlowska J."/>
        </authorList>
    </citation>
    <scope>NUCLEOTIDE SEQUENCE [LARGE SCALE GENOMIC DNA]</scope>
    <source>
        <strain evidence="1 2">CBS 142.35</strain>
    </source>
</reference>
<dbReference type="EMBL" id="JAEPRB010000010">
    <property type="protein sequence ID" value="KAG2227121.1"/>
    <property type="molecule type" value="Genomic_DNA"/>
</dbReference>
<dbReference type="OrthoDB" id="1711136at2759"/>
<protein>
    <submittedName>
        <fullName evidence="1">Uncharacterized protein</fullName>
    </submittedName>
</protein>
<proteinExistence type="predicted"/>
<sequence>MDEIRDILKEETEILQKSQTRQNGSEVMTEEVLNLNEALIHEIEDKEDKLNMQDLKYRVCFQETIEFALVPCYHCSYCRTCAEKLTECAIRREAKYAIQKVYLS</sequence>
<dbReference type="Proteomes" id="UP000646827">
    <property type="component" value="Unassembled WGS sequence"/>
</dbReference>
<organism evidence="1 2">
    <name type="scientific">Circinella minor</name>
    <dbReference type="NCBI Taxonomy" id="1195481"/>
    <lineage>
        <taxon>Eukaryota</taxon>
        <taxon>Fungi</taxon>
        <taxon>Fungi incertae sedis</taxon>
        <taxon>Mucoromycota</taxon>
        <taxon>Mucoromycotina</taxon>
        <taxon>Mucoromycetes</taxon>
        <taxon>Mucorales</taxon>
        <taxon>Lichtheimiaceae</taxon>
        <taxon>Circinella</taxon>
    </lineage>
</organism>
<dbReference type="InterPro" id="IPR013083">
    <property type="entry name" value="Znf_RING/FYVE/PHD"/>
</dbReference>
<evidence type="ECO:0000313" key="1">
    <source>
        <dbReference type="EMBL" id="KAG2227121.1"/>
    </source>
</evidence>
<gene>
    <name evidence="1" type="ORF">INT45_003851</name>
</gene>
<keyword evidence="2" id="KW-1185">Reference proteome</keyword>
<accession>A0A8H7VLI8</accession>
<evidence type="ECO:0000313" key="2">
    <source>
        <dbReference type="Proteomes" id="UP000646827"/>
    </source>
</evidence>
<name>A0A8H7VLI8_9FUNG</name>
<dbReference type="AlphaFoldDB" id="A0A8H7VLI8"/>
<dbReference type="Pfam" id="PF13920">
    <property type="entry name" value="zf-C3HC4_3"/>
    <property type="match status" value="1"/>
</dbReference>
<dbReference type="Gene3D" id="3.30.40.10">
    <property type="entry name" value="Zinc/RING finger domain, C3HC4 (zinc finger)"/>
    <property type="match status" value="1"/>
</dbReference>
<comment type="caution">
    <text evidence="1">The sequence shown here is derived from an EMBL/GenBank/DDBJ whole genome shotgun (WGS) entry which is preliminary data.</text>
</comment>